<dbReference type="GO" id="GO:0016491">
    <property type="term" value="F:oxidoreductase activity"/>
    <property type="evidence" value="ECO:0007669"/>
    <property type="project" value="UniProtKB-KW"/>
</dbReference>
<feature type="domain" description="Pyrrolo-quinoline quinone repeat" evidence="5">
    <location>
        <begin position="385"/>
        <end position="515"/>
    </location>
</feature>
<keyword evidence="3" id="KW-0560">Oxidoreductase</keyword>
<keyword evidence="4" id="KW-1133">Transmembrane helix</keyword>
<name>A0A438H811_VITVI</name>
<evidence type="ECO:0000256" key="1">
    <source>
        <dbReference type="ARBA" id="ARBA00001931"/>
    </source>
</evidence>
<comment type="similarity">
    <text evidence="2">Belongs to the bacterial PQQ dehydrogenase family.</text>
</comment>
<feature type="transmembrane region" description="Helical" evidence="4">
    <location>
        <begin position="12"/>
        <end position="35"/>
    </location>
</feature>
<dbReference type="InterPro" id="IPR002372">
    <property type="entry name" value="PQQ_rpt_dom"/>
</dbReference>
<dbReference type="SMART" id="SM00564">
    <property type="entry name" value="PQQ"/>
    <property type="match status" value="6"/>
</dbReference>
<gene>
    <name evidence="6" type="primary">pvaA_7</name>
    <name evidence="6" type="ORF">CK203_044296</name>
</gene>
<dbReference type="EMBL" id="QGNW01000263">
    <property type="protein sequence ID" value="RVW80625.1"/>
    <property type="molecule type" value="Genomic_DNA"/>
</dbReference>
<dbReference type="InterPro" id="IPR018391">
    <property type="entry name" value="PQQ_b-propeller_rpt"/>
</dbReference>
<dbReference type="PANTHER" id="PTHR32303:SF18">
    <property type="entry name" value="POLYVINYLALCOHOL DEHYDROGENASE-LIKE"/>
    <property type="match status" value="1"/>
</dbReference>
<accession>A0A438H811</accession>
<feature type="domain" description="Pyrrolo-quinoline quinone repeat" evidence="5">
    <location>
        <begin position="66"/>
        <end position="323"/>
    </location>
</feature>
<dbReference type="Proteomes" id="UP000288805">
    <property type="component" value="Unassembled WGS sequence"/>
</dbReference>
<comment type="cofactor">
    <cofactor evidence="1">
        <name>pyrroloquinoline quinone</name>
        <dbReference type="ChEBI" id="CHEBI:58442"/>
    </cofactor>
</comment>
<organism evidence="6 7">
    <name type="scientific">Vitis vinifera</name>
    <name type="common">Grape</name>
    <dbReference type="NCBI Taxonomy" id="29760"/>
    <lineage>
        <taxon>Eukaryota</taxon>
        <taxon>Viridiplantae</taxon>
        <taxon>Streptophyta</taxon>
        <taxon>Embryophyta</taxon>
        <taxon>Tracheophyta</taxon>
        <taxon>Spermatophyta</taxon>
        <taxon>Magnoliopsida</taxon>
        <taxon>eudicotyledons</taxon>
        <taxon>Gunneridae</taxon>
        <taxon>Pentapetalae</taxon>
        <taxon>rosids</taxon>
        <taxon>Vitales</taxon>
        <taxon>Vitaceae</taxon>
        <taxon>Viteae</taxon>
        <taxon>Vitis</taxon>
    </lineage>
</organism>
<sequence length="557" mass="59890">MELTQSQHNHSGAIVILLLVFCGFTVMDIVDAVWFNHGGDLSNSRSRSIEEPLINPLLISKLRLKWKFFTGDDTTATPAVAHGVVYFPSWNGYLYAVNAFSGALVWRQHLGELTGLSPAGVVVNVTVSRTTPVIAGHLLIIGIYGPAVVVAINRFSGALVWSTVLDTRPRSQITTSGTPYLEFVFILHRALPLCTKAGFYVGVSSLEVTLPAEQCCTFRGSMAKLDIQTGAVLWRTYTIPDNAGKLGGYSGAAIWGSSPAIDTKRNLVYIGTGNLYNAPTEVQQCQANRNNQTIPSQPDQCIAPDVHFDSILALELDSGKIRWFRQFGGYDVFYFVCLVPNNPACPTGPNLDADFGEAPMLLTIFPNGTRRDVVVAVQKSGFAWALDRDTGDIVWFNVSISEKILLAGPGGLEGGGVWGAATDGKRVYTNIVNNAGVRFRLAPSNQTTTFGAWVALDANTGEIVWSTANPSNETAHGPVTVTNGVVFAGSVAPSGPFYAMDAETGTIIWTYNTNATVYGGASVSYGCVFLGHGYSVSLARFHPTWTRGNSVFAFCTV</sequence>
<dbReference type="SUPFAM" id="SSF50998">
    <property type="entry name" value="Quinoprotein alcohol dehydrogenase-like"/>
    <property type="match status" value="1"/>
</dbReference>
<keyword evidence="4" id="KW-0472">Membrane</keyword>
<comment type="caution">
    <text evidence="6">The sequence shown here is derived from an EMBL/GenBank/DDBJ whole genome shotgun (WGS) entry which is preliminary data.</text>
</comment>
<evidence type="ECO:0000256" key="4">
    <source>
        <dbReference type="SAM" id="Phobius"/>
    </source>
</evidence>
<evidence type="ECO:0000313" key="6">
    <source>
        <dbReference type="EMBL" id="RVW80625.1"/>
    </source>
</evidence>
<dbReference type="Gene3D" id="2.140.10.10">
    <property type="entry name" value="Quinoprotein alcohol dehydrogenase-like superfamily"/>
    <property type="match status" value="1"/>
</dbReference>
<evidence type="ECO:0000256" key="3">
    <source>
        <dbReference type="ARBA" id="ARBA00023002"/>
    </source>
</evidence>
<dbReference type="InterPro" id="IPR011047">
    <property type="entry name" value="Quinoprotein_ADH-like_sf"/>
</dbReference>
<evidence type="ECO:0000259" key="5">
    <source>
        <dbReference type="Pfam" id="PF13360"/>
    </source>
</evidence>
<dbReference type="Pfam" id="PF13360">
    <property type="entry name" value="PQQ_2"/>
    <property type="match status" value="2"/>
</dbReference>
<keyword evidence="4" id="KW-0812">Transmembrane</keyword>
<protein>
    <submittedName>
        <fullName evidence="6">Polyvinylalcohol dehydrogenase</fullName>
    </submittedName>
</protein>
<reference evidence="6 7" key="1">
    <citation type="journal article" date="2018" name="PLoS Genet.">
        <title>Population sequencing reveals clonal diversity and ancestral inbreeding in the grapevine cultivar Chardonnay.</title>
        <authorList>
            <person name="Roach M.J."/>
            <person name="Johnson D.L."/>
            <person name="Bohlmann J."/>
            <person name="van Vuuren H.J."/>
            <person name="Jones S.J."/>
            <person name="Pretorius I.S."/>
            <person name="Schmidt S.A."/>
            <person name="Borneman A.R."/>
        </authorList>
    </citation>
    <scope>NUCLEOTIDE SEQUENCE [LARGE SCALE GENOMIC DNA]</scope>
    <source>
        <strain evidence="7">cv. Chardonnay</strain>
        <tissue evidence="6">Leaf</tissue>
    </source>
</reference>
<dbReference type="PANTHER" id="PTHR32303">
    <property type="entry name" value="QUINOPROTEIN ALCOHOL DEHYDROGENASE (CYTOCHROME C)"/>
    <property type="match status" value="1"/>
</dbReference>
<dbReference type="AlphaFoldDB" id="A0A438H811"/>
<evidence type="ECO:0000313" key="7">
    <source>
        <dbReference type="Proteomes" id="UP000288805"/>
    </source>
</evidence>
<proteinExistence type="inferred from homology"/>
<evidence type="ECO:0000256" key="2">
    <source>
        <dbReference type="ARBA" id="ARBA00008156"/>
    </source>
</evidence>